<feature type="active site" description="Nucleophile" evidence="4">
    <location>
        <position position="37"/>
    </location>
</feature>
<evidence type="ECO:0000256" key="1">
    <source>
        <dbReference type="ARBA" id="ARBA00022801"/>
    </source>
</evidence>
<evidence type="ECO:0000313" key="6">
    <source>
        <dbReference type="EMBL" id="SHJ82980.1"/>
    </source>
</evidence>
<organism evidence="6 7">
    <name type="scientific">Caminicella sporogenes DSM 14501</name>
    <dbReference type="NCBI Taxonomy" id="1121266"/>
    <lineage>
        <taxon>Bacteria</taxon>
        <taxon>Bacillati</taxon>
        <taxon>Bacillota</taxon>
        <taxon>Clostridia</taxon>
        <taxon>Peptostreptococcales</taxon>
        <taxon>Caminicellaceae</taxon>
        <taxon>Caminicella</taxon>
    </lineage>
</organism>
<sequence length="256" mass="29703">MRGLFLQGGGAKGAFQAGVVFGLFEKGLDFQILSGTSIGAINSYFIYTNNIDKMREMWVNIDNIDFENDWKDDKIIDNSSLIKILEDLEGRNDKIEAYFVNYVKITGNNLKEKIVDITKFDKKEGLKFIKYSSLLPGKLDKNKTLDKIIEEFNSEKLFDEFKKDLEKGVYDGYNLDGGIVNNNFLSPFTENKVDKLYIVTFSVDYQIPDYILNKYSREDIIVIKPEVEFMRGDTIRFKKEFCEKIFYEGYEIGKKI</sequence>
<feature type="short sequence motif" description="GXGXXG" evidence="4">
    <location>
        <begin position="8"/>
        <end position="13"/>
    </location>
</feature>
<dbReference type="EMBL" id="FRAJ01000004">
    <property type="protein sequence ID" value="SHJ82980.1"/>
    <property type="molecule type" value="Genomic_DNA"/>
</dbReference>
<gene>
    <name evidence="6" type="ORF">SAMN02745883_00550</name>
</gene>
<dbReference type="GO" id="GO:0016042">
    <property type="term" value="P:lipid catabolic process"/>
    <property type="evidence" value="ECO:0007669"/>
    <property type="project" value="UniProtKB-UniRule"/>
</dbReference>
<accession>A0A1M6MI30</accession>
<reference evidence="6 7" key="1">
    <citation type="submission" date="2016-11" db="EMBL/GenBank/DDBJ databases">
        <authorList>
            <person name="Jaros S."/>
            <person name="Januszkiewicz K."/>
            <person name="Wedrychowicz H."/>
        </authorList>
    </citation>
    <scope>NUCLEOTIDE SEQUENCE [LARGE SCALE GENOMIC DNA]</scope>
    <source>
        <strain evidence="6 7">DSM 14501</strain>
    </source>
</reference>
<keyword evidence="7" id="KW-1185">Reference proteome</keyword>
<dbReference type="RefSeq" id="WP_072965857.1">
    <property type="nucleotide sequence ID" value="NZ_FRAJ01000004.1"/>
</dbReference>
<dbReference type="InterPro" id="IPR050301">
    <property type="entry name" value="NTE"/>
</dbReference>
<keyword evidence="2 4" id="KW-0442">Lipid degradation</keyword>
<dbReference type="PANTHER" id="PTHR14226">
    <property type="entry name" value="NEUROPATHY TARGET ESTERASE/SWISS CHEESE D.MELANOGASTER"/>
    <property type="match status" value="1"/>
</dbReference>
<dbReference type="PANTHER" id="PTHR14226:SF57">
    <property type="entry name" value="BLR7027 PROTEIN"/>
    <property type="match status" value="1"/>
</dbReference>
<keyword evidence="1 4" id="KW-0378">Hydrolase</keyword>
<evidence type="ECO:0000259" key="5">
    <source>
        <dbReference type="PROSITE" id="PS51635"/>
    </source>
</evidence>
<dbReference type="GO" id="GO:0016787">
    <property type="term" value="F:hydrolase activity"/>
    <property type="evidence" value="ECO:0007669"/>
    <property type="project" value="UniProtKB-UniRule"/>
</dbReference>
<keyword evidence="3 4" id="KW-0443">Lipid metabolism</keyword>
<dbReference type="InterPro" id="IPR002641">
    <property type="entry name" value="PNPLA_dom"/>
</dbReference>
<feature type="short sequence motif" description="DGA/G" evidence="4">
    <location>
        <begin position="176"/>
        <end position="178"/>
    </location>
</feature>
<evidence type="ECO:0000256" key="3">
    <source>
        <dbReference type="ARBA" id="ARBA00023098"/>
    </source>
</evidence>
<dbReference type="PROSITE" id="PS51635">
    <property type="entry name" value="PNPLA"/>
    <property type="match status" value="1"/>
</dbReference>
<evidence type="ECO:0000313" key="7">
    <source>
        <dbReference type="Proteomes" id="UP000184082"/>
    </source>
</evidence>
<dbReference type="SUPFAM" id="SSF52151">
    <property type="entry name" value="FabD/lysophospholipase-like"/>
    <property type="match status" value="1"/>
</dbReference>
<evidence type="ECO:0000256" key="4">
    <source>
        <dbReference type="PROSITE-ProRule" id="PRU01161"/>
    </source>
</evidence>
<dbReference type="InterPro" id="IPR016035">
    <property type="entry name" value="Acyl_Trfase/lysoPLipase"/>
</dbReference>
<protein>
    <submittedName>
        <fullName evidence="6">Patatin-like phospholipase</fullName>
    </submittedName>
</protein>
<dbReference type="Gene3D" id="3.40.1090.10">
    <property type="entry name" value="Cytosolic phospholipase A2 catalytic domain"/>
    <property type="match status" value="1"/>
</dbReference>
<feature type="short sequence motif" description="GXSXG" evidence="4">
    <location>
        <begin position="35"/>
        <end position="39"/>
    </location>
</feature>
<proteinExistence type="predicted"/>
<feature type="active site" description="Proton acceptor" evidence="4">
    <location>
        <position position="176"/>
    </location>
</feature>
<name>A0A1M6MI30_9FIRM</name>
<dbReference type="Pfam" id="PF01734">
    <property type="entry name" value="Patatin"/>
    <property type="match status" value="1"/>
</dbReference>
<dbReference type="Proteomes" id="UP000184082">
    <property type="component" value="Unassembled WGS sequence"/>
</dbReference>
<dbReference type="STRING" id="1121266.SAMN02745883_00550"/>
<evidence type="ECO:0000256" key="2">
    <source>
        <dbReference type="ARBA" id="ARBA00022963"/>
    </source>
</evidence>
<feature type="domain" description="PNPLA" evidence="5">
    <location>
        <begin position="4"/>
        <end position="189"/>
    </location>
</feature>
<dbReference type="AlphaFoldDB" id="A0A1M6MI30"/>